<feature type="domain" description="D-alanyl-D-alanine carboxypeptidase-like core" evidence="2">
    <location>
        <begin position="125"/>
        <end position="253"/>
    </location>
</feature>
<dbReference type="PROSITE" id="PS51257">
    <property type="entry name" value="PROKAR_LIPOPROTEIN"/>
    <property type="match status" value="1"/>
</dbReference>
<dbReference type="Proteomes" id="UP000271374">
    <property type="component" value="Unassembled WGS sequence"/>
</dbReference>
<proteinExistence type="predicted"/>
<reference evidence="3 4" key="1">
    <citation type="submission" date="2018-12" db="EMBL/GenBank/DDBJ databases">
        <title>Bacillus yapensis draft genome sequence.</title>
        <authorList>
            <person name="Yu L."/>
            <person name="Xu X."/>
            <person name="Tang X."/>
        </authorList>
    </citation>
    <scope>NUCLEOTIDE SEQUENCE [LARGE SCALE GENOMIC DNA]</scope>
    <source>
        <strain evidence="3 4">XXST-01</strain>
    </source>
</reference>
<dbReference type="Pfam" id="PF02557">
    <property type="entry name" value="VanY"/>
    <property type="match status" value="1"/>
</dbReference>
<keyword evidence="3" id="KW-0121">Carboxypeptidase</keyword>
<dbReference type="PANTHER" id="PTHR34385">
    <property type="entry name" value="D-ALANYL-D-ALANINE CARBOXYPEPTIDASE"/>
    <property type="match status" value="1"/>
</dbReference>
<keyword evidence="3" id="KW-0645">Protease</keyword>
<evidence type="ECO:0000313" key="4">
    <source>
        <dbReference type="Proteomes" id="UP000271374"/>
    </source>
</evidence>
<keyword evidence="4" id="KW-1185">Reference proteome</keyword>
<organism evidence="3 4">
    <name type="scientific">Bacillus yapensis</name>
    <dbReference type="NCBI Taxonomy" id="2492960"/>
    <lineage>
        <taxon>Bacteria</taxon>
        <taxon>Bacillati</taxon>
        <taxon>Bacillota</taxon>
        <taxon>Bacilli</taxon>
        <taxon>Bacillales</taxon>
        <taxon>Bacillaceae</taxon>
        <taxon>Bacillus</taxon>
    </lineage>
</organism>
<feature type="region of interest" description="Disordered" evidence="1">
    <location>
        <begin position="37"/>
        <end position="66"/>
    </location>
</feature>
<dbReference type="CDD" id="cd14852">
    <property type="entry name" value="LD-carboxypeptidase"/>
    <property type="match status" value="1"/>
</dbReference>
<protein>
    <submittedName>
        <fullName evidence="3">D-alanyl-D-alanine carboxypeptidase family protein</fullName>
    </submittedName>
</protein>
<dbReference type="AlphaFoldDB" id="A0A3S0LAX3"/>
<dbReference type="GO" id="GO:0006508">
    <property type="term" value="P:proteolysis"/>
    <property type="evidence" value="ECO:0007669"/>
    <property type="project" value="InterPro"/>
</dbReference>
<dbReference type="PANTHER" id="PTHR34385:SF1">
    <property type="entry name" value="PEPTIDOGLYCAN L-ALANYL-D-GLUTAMATE ENDOPEPTIDASE CWLK"/>
    <property type="match status" value="1"/>
</dbReference>
<dbReference type="InterPro" id="IPR009045">
    <property type="entry name" value="Zn_M74/Hedgehog-like"/>
</dbReference>
<keyword evidence="3" id="KW-0378">Hydrolase</keyword>
<name>A0A3S0LAX3_9BACI</name>
<evidence type="ECO:0000256" key="1">
    <source>
        <dbReference type="SAM" id="MobiDB-lite"/>
    </source>
</evidence>
<dbReference type="SUPFAM" id="SSF55166">
    <property type="entry name" value="Hedgehog/DD-peptidase"/>
    <property type="match status" value="1"/>
</dbReference>
<dbReference type="Gene3D" id="3.30.1380.10">
    <property type="match status" value="1"/>
</dbReference>
<dbReference type="OrthoDB" id="9792074at2"/>
<accession>A0A3S0LAX3</accession>
<sequence>MKKTIVLISGISLTLFLGGCSEFDGIVSKIPFVNQNDNQAAPKDIEPTEEEQKPTEETQESPEPKLESQFFNEIEEVDGKSIIQNPLNILSLVNKQFALPDYYAPEDLVRPNVAFSFGNLDIEKSYMRKEAAKHLEIMLDAAKKENIEIFAVSGYRSYERQKSVFDAKVSEAGVVAASEVVAVPGYSEHQTGLAMDVSSRSVNLELIEEFGETVEGKWLAKNAHKFGFIVRYPLGKEDITGYQYEPWHFRYVGVQAATVIFEKDITLEEYFDIVEKI</sequence>
<dbReference type="EMBL" id="RXNT01000009">
    <property type="protein sequence ID" value="RTR31054.1"/>
    <property type="molecule type" value="Genomic_DNA"/>
</dbReference>
<evidence type="ECO:0000313" key="3">
    <source>
        <dbReference type="EMBL" id="RTR31054.1"/>
    </source>
</evidence>
<gene>
    <name evidence="3" type="ORF">EKG37_12180</name>
</gene>
<dbReference type="GO" id="GO:0004180">
    <property type="term" value="F:carboxypeptidase activity"/>
    <property type="evidence" value="ECO:0007669"/>
    <property type="project" value="UniProtKB-KW"/>
</dbReference>
<dbReference type="InterPro" id="IPR003709">
    <property type="entry name" value="VanY-like_core_dom"/>
</dbReference>
<dbReference type="InterPro" id="IPR058193">
    <property type="entry name" value="VanY/YodJ_core_dom"/>
</dbReference>
<feature type="compositionally biased region" description="Basic and acidic residues" evidence="1">
    <location>
        <begin position="43"/>
        <end position="66"/>
    </location>
</feature>
<dbReference type="InterPro" id="IPR052179">
    <property type="entry name" value="DD-CPase-like"/>
</dbReference>
<evidence type="ECO:0000259" key="2">
    <source>
        <dbReference type="Pfam" id="PF02557"/>
    </source>
</evidence>
<comment type="caution">
    <text evidence="3">The sequence shown here is derived from an EMBL/GenBank/DDBJ whole genome shotgun (WGS) entry which is preliminary data.</text>
</comment>